<dbReference type="Proteomes" id="UP000199058">
    <property type="component" value="Unassembled WGS sequence"/>
</dbReference>
<evidence type="ECO:0000256" key="5">
    <source>
        <dbReference type="ARBA" id="ARBA00023136"/>
    </source>
</evidence>
<organism evidence="8 9">
    <name type="scientific">Marinospirillum celere</name>
    <dbReference type="NCBI Taxonomy" id="1122252"/>
    <lineage>
        <taxon>Bacteria</taxon>
        <taxon>Pseudomonadati</taxon>
        <taxon>Pseudomonadota</taxon>
        <taxon>Gammaproteobacteria</taxon>
        <taxon>Oceanospirillales</taxon>
        <taxon>Oceanospirillaceae</taxon>
        <taxon>Marinospirillum</taxon>
    </lineage>
</organism>
<dbReference type="PANTHER" id="PTHR30287:SF2">
    <property type="entry name" value="BLL1001 PROTEIN"/>
    <property type="match status" value="1"/>
</dbReference>
<feature type="domain" description="ABC3 transporter permease C-terminal" evidence="7">
    <location>
        <begin position="698"/>
        <end position="814"/>
    </location>
</feature>
<feature type="transmembrane region" description="Helical" evidence="6">
    <location>
        <begin position="291"/>
        <end position="318"/>
    </location>
</feature>
<dbReference type="STRING" id="1122252.SAMN05660443_0374"/>
<dbReference type="GO" id="GO:0005886">
    <property type="term" value="C:plasma membrane"/>
    <property type="evidence" value="ECO:0007669"/>
    <property type="project" value="UniProtKB-SubCell"/>
</dbReference>
<keyword evidence="2" id="KW-1003">Cell membrane</keyword>
<feature type="transmembrane region" description="Helical" evidence="6">
    <location>
        <begin position="417"/>
        <end position="444"/>
    </location>
</feature>
<evidence type="ECO:0000256" key="1">
    <source>
        <dbReference type="ARBA" id="ARBA00004651"/>
    </source>
</evidence>
<reference evidence="8 9" key="1">
    <citation type="submission" date="2016-10" db="EMBL/GenBank/DDBJ databases">
        <authorList>
            <person name="de Groot N.N."/>
        </authorList>
    </citation>
    <scope>NUCLEOTIDE SEQUENCE [LARGE SCALE GENOMIC DNA]</scope>
    <source>
        <strain evidence="8 9">DSM 18438</strain>
    </source>
</reference>
<dbReference type="Pfam" id="PF02687">
    <property type="entry name" value="FtsX"/>
    <property type="match status" value="2"/>
</dbReference>
<evidence type="ECO:0000256" key="3">
    <source>
        <dbReference type="ARBA" id="ARBA00022692"/>
    </source>
</evidence>
<feature type="transmembrane region" description="Helical" evidence="6">
    <location>
        <begin position="392"/>
        <end position="411"/>
    </location>
</feature>
<sequence length="828" mass="90895">MKLFYWTLISLLSHWKRHPVQLASLLLGLWLATALWTGVQSLNQQAKSNYDQAASLFDQQAGVYLQAPGGQAFDQALWLELRLQDWPLVPLLEGRIRIQEPEVRLQLLGLDPISQMQLEGTASQILGRTSLEQWITAPGQTLIAPSTMQELGWQPGQRPLTTQGQKLPPLVSLEGLAPGLLLTDIGWAQELLHSPDQLTRLLAPQQWLAPYSGQLPQLPEAIEEQLIWQQGEAEADLGRLTESFHLNLTALGLLAFAVGLFIVHATLGLALEQRLGLLRTLRASGITLNSLLLALLVELGSLALVGGLAGVISGYWLAAALLPDVAASLRSLYGAPVSGQLEMQPTTWLTALLMSFGGLLLAGSSWLFKAARLPILALARPQAWYQAEQRRVRLQGVLALVAALVAAWAWLQGDSLVWGLLLLAGLLLSAALWLPLLLLGLLKLANLLARGPLQQWFWADIRQQLPGLSLALMALLLAQAANIGVGTMTEGFRKTFTGWLDQRLAAEIYIRPETQQQAEEITRWLEQQEAIEAILPQYQIQLEIEGWPVEVGGLVDAATYRDSWPLLQTLNQPWQAVFSENAWLASEQLAQRLQLQPGDQLELTTRLGIRTGKLAGIYADYGNPRGQLLINAEEFLTFWPDQPIHSLALRLAEDQASAWVEKLRANFQLDSSRVIDQASLKEWSTGVFDRTFNATSALSYLTLGLAALALLTSLLTLSQARLPQLAPLWAMGLSPAQLAGLNLLQLLLLALLTALLALPLGLLLAWSLVSVVNVQAFGWRLPLHIFPVQLGISVAMALLAALLAAAWPSWQLRSRASARLVKVFAHER</sequence>
<proteinExistence type="predicted"/>
<evidence type="ECO:0000256" key="4">
    <source>
        <dbReference type="ARBA" id="ARBA00022989"/>
    </source>
</evidence>
<gene>
    <name evidence="8" type="ORF">SAMN05660443_0374</name>
</gene>
<dbReference type="PANTHER" id="PTHR30287">
    <property type="entry name" value="MEMBRANE COMPONENT OF PREDICTED ABC SUPERFAMILY METABOLITE UPTAKE TRANSPORTER"/>
    <property type="match status" value="1"/>
</dbReference>
<dbReference type="RefSeq" id="WP_091958305.1">
    <property type="nucleotide sequence ID" value="NZ_FOLH01000001.1"/>
</dbReference>
<feature type="transmembrane region" description="Helical" evidence="6">
    <location>
        <begin position="738"/>
        <end position="766"/>
    </location>
</feature>
<keyword evidence="5 6" id="KW-0472">Membrane</keyword>
<feature type="transmembrane region" description="Helical" evidence="6">
    <location>
        <begin position="697"/>
        <end position="717"/>
    </location>
</feature>
<keyword evidence="3 6" id="KW-0812">Transmembrane</keyword>
<dbReference type="InterPro" id="IPR003838">
    <property type="entry name" value="ABC3_permease_C"/>
</dbReference>
<keyword evidence="9" id="KW-1185">Reference proteome</keyword>
<keyword evidence="4 6" id="KW-1133">Transmembrane helix</keyword>
<feature type="transmembrane region" description="Helical" evidence="6">
    <location>
        <begin position="348"/>
        <end position="371"/>
    </location>
</feature>
<dbReference type="EMBL" id="FOLH01000001">
    <property type="protein sequence ID" value="SFB82540.1"/>
    <property type="molecule type" value="Genomic_DNA"/>
</dbReference>
<evidence type="ECO:0000256" key="6">
    <source>
        <dbReference type="SAM" id="Phobius"/>
    </source>
</evidence>
<feature type="domain" description="ABC3 transporter permease C-terminal" evidence="7">
    <location>
        <begin position="251"/>
        <end position="368"/>
    </location>
</feature>
<comment type="subcellular location">
    <subcellularLocation>
        <location evidence="1">Cell membrane</location>
        <topology evidence="1">Multi-pass membrane protein</topology>
    </subcellularLocation>
</comment>
<dbReference type="AlphaFoldDB" id="A0A1I1EC37"/>
<evidence type="ECO:0000259" key="7">
    <source>
        <dbReference type="Pfam" id="PF02687"/>
    </source>
</evidence>
<name>A0A1I1EC37_9GAMM</name>
<protein>
    <submittedName>
        <fullName evidence="8">Putative ABC transport system permease protein</fullName>
    </submittedName>
</protein>
<evidence type="ECO:0000313" key="8">
    <source>
        <dbReference type="EMBL" id="SFB82540.1"/>
    </source>
</evidence>
<feature type="transmembrane region" description="Helical" evidence="6">
    <location>
        <begin position="248"/>
        <end position="271"/>
    </location>
</feature>
<feature type="transmembrane region" description="Helical" evidence="6">
    <location>
        <begin position="786"/>
        <end position="807"/>
    </location>
</feature>
<dbReference type="InterPro" id="IPR038766">
    <property type="entry name" value="Membrane_comp_ABC_pdt"/>
</dbReference>
<accession>A0A1I1EC37</accession>
<dbReference type="OrthoDB" id="343744at2"/>
<evidence type="ECO:0000313" key="9">
    <source>
        <dbReference type="Proteomes" id="UP000199058"/>
    </source>
</evidence>
<evidence type="ECO:0000256" key="2">
    <source>
        <dbReference type="ARBA" id="ARBA00022475"/>
    </source>
</evidence>